<feature type="compositionally biased region" description="Basic and acidic residues" evidence="3">
    <location>
        <begin position="169"/>
        <end position="196"/>
    </location>
</feature>
<dbReference type="InterPro" id="IPR023779">
    <property type="entry name" value="Chromodomain_CS"/>
</dbReference>
<evidence type="ECO:0000259" key="4">
    <source>
        <dbReference type="PROSITE" id="PS50013"/>
    </source>
</evidence>
<evidence type="ECO:0000256" key="2">
    <source>
        <dbReference type="ARBA" id="ARBA00023242"/>
    </source>
</evidence>
<proteinExistence type="predicted"/>
<evidence type="ECO:0000313" key="6">
    <source>
        <dbReference type="Proteomes" id="UP000277928"/>
    </source>
</evidence>
<evidence type="ECO:0000313" key="5">
    <source>
        <dbReference type="EMBL" id="VDK78784.1"/>
    </source>
</evidence>
<comment type="subcellular location">
    <subcellularLocation>
        <location evidence="1">Nucleus</location>
    </subcellularLocation>
</comment>
<dbReference type="InterPro" id="IPR017984">
    <property type="entry name" value="Chromo_dom_subgr"/>
</dbReference>
<dbReference type="Proteomes" id="UP000277928">
    <property type="component" value="Unassembled WGS sequence"/>
</dbReference>
<dbReference type="Pfam" id="PF00385">
    <property type="entry name" value="Chromo"/>
    <property type="match status" value="1"/>
</dbReference>
<dbReference type="PANTHER" id="PTHR46860:SF1">
    <property type="entry name" value="CHROMOBOX PROTEIN HOMOLOG 2"/>
    <property type="match status" value="1"/>
</dbReference>
<feature type="region of interest" description="Disordered" evidence="3">
    <location>
        <begin position="56"/>
        <end position="225"/>
    </location>
</feature>
<dbReference type="STRING" id="42156.A0A3P6UL10"/>
<gene>
    <name evidence="5" type="ORF">NLS_LOCUS4215</name>
</gene>
<dbReference type="GO" id="GO:0035102">
    <property type="term" value="C:PRC1 complex"/>
    <property type="evidence" value="ECO:0007669"/>
    <property type="project" value="InterPro"/>
</dbReference>
<keyword evidence="2" id="KW-0539">Nucleus</keyword>
<reference evidence="5 6" key="1">
    <citation type="submission" date="2018-08" db="EMBL/GenBank/DDBJ databases">
        <authorList>
            <person name="Laetsch R D."/>
            <person name="Stevens L."/>
            <person name="Kumar S."/>
            <person name="Blaxter L. M."/>
        </authorList>
    </citation>
    <scope>NUCLEOTIDE SEQUENCE [LARGE SCALE GENOMIC DNA]</scope>
</reference>
<protein>
    <recommendedName>
        <fullName evidence="4">Chromo domain-containing protein</fullName>
    </recommendedName>
</protein>
<accession>A0A3P6UL10</accession>
<feature type="domain" description="Chromo" evidence="4">
    <location>
        <begin position="10"/>
        <end position="47"/>
    </location>
</feature>
<keyword evidence="6" id="KW-1185">Reference proteome</keyword>
<dbReference type="SMART" id="SM00298">
    <property type="entry name" value="CHROMO"/>
    <property type="match status" value="1"/>
</dbReference>
<evidence type="ECO:0000256" key="1">
    <source>
        <dbReference type="ARBA" id="ARBA00004123"/>
    </source>
</evidence>
<dbReference type="OMA" id="QYNGSHT"/>
<feature type="compositionally biased region" description="Basic residues" evidence="3">
    <location>
        <begin position="143"/>
        <end position="152"/>
    </location>
</feature>
<dbReference type="PRINTS" id="PR00504">
    <property type="entry name" value="CHROMODOMAIN"/>
</dbReference>
<dbReference type="EMBL" id="UYRX01000259">
    <property type="protein sequence ID" value="VDK78784.1"/>
    <property type="molecule type" value="Genomic_DNA"/>
</dbReference>
<sequence>MDPLDGQDVYAAEKILKSRTRKGKTEYLIKWKGWSNQHNTWEPSSNILNENLFTESGFPVPSDFKGGSRKGSRRSNRGRKRKAKEISDSDDSDGDNQSYDEGASDSRSEGSEASVRSSSNSRLGTPVAALTEEPNTENSKSSKMLRKRGPKSKKNDIPAASASVSKNSEANDDKLETKELKGEKSNKEQGVEESPKTEANVELDKDEKAKIKSIPSETKLDLSNTDKVGNDDSALSETEIFRIIEDSEGEPIEKKNVTRDDEVKKIRKPEVFEGRSGSVQVVSNGQEQIISRLAFVVDGTSDLSRSSEQLQLHDYGESDESRIRVIADQLKNETKVWTDVNNTRFESFQYNGSHTITEITVNQHTVPIIEL</sequence>
<dbReference type="InterPro" id="IPR042796">
    <property type="entry name" value="CBX2"/>
</dbReference>
<dbReference type="InterPro" id="IPR023780">
    <property type="entry name" value="Chromo_domain"/>
</dbReference>
<dbReference type="OrthoDB" id="5843976at2759"/>
<organism evidence="5 6">
    <name type="scientific">Litomosoides sigmodontis</name>
    <name type="common">Filarial nematode worm</name>
    <dbReference type="NCBI Taxonomy" id="42156"/>
    <lineage>
        <taxon>Eukaryota</taxon>
        <taxon>Metazoa</taxon>
        <taxon>Ecdysozoa</taxon>
        <taxon>Nematoda</taxon>
        <taxon>Chromadorea</taxon>
        <taxon>Rhabditida</taxon>
        <taxon>Spirurina</taxon>
        <taxon>Spiruromorpha</taxon>
        <taxon>Filarioidea</taxon>
        <taxon>Onchocercidae</taxon>
        <taxon>Litomosoides</taxon>
    </lineage>
</organism>
<dbReference type="SUPFAM" id="SSF54160">
    <property type="entry name" value="Chromo domain-like"/>
    <property type="match status" value="1"/>
</dbReference>
<name>A0A3P6UL10_LITSI</name>
<dbReference type="PANTHER" id="PTHR46860">
    <property type="entry name" value="CHROMOBOX PROTEIN HOMOLOG 2"/>
    <property type="match status" value="1"/>
</dbReference>
<feature type="compositionally biased region" description="Low complexity" evidence="3">
    <location>
        <begin position="111"/>
        <end position="122"/>
    </location>
</feature>
<feature type="compositionally biased region" description="Basic residues" evidence="3">
    <location>
        <begin position="67"/>
        <end position="83"/>
    </location>
</feature>
<dbReference type="InterPro" id="IPR000953">
    <property type="entry name" value="Chromo/chromo_shadow_dom"/>
</dbReference>
<evidence type="ECO:0000256" key="3">
    <source>
        <dbReference type="SAM" id="MobiDB-lite"/>
    </source>
</evidence>
<dbReference type="AlphaFoldDB" id="A0A3P6UL10"/>
<dbReference type="GO" id="GO:0000122">
    <property type="term" value="P:negative regulation of transcription by RNA polymerase II"/>
    <property type="evidence" value="ECO:0007669"/>
    <property type="project" value="TreeGrafter"/>
</dbReference>
<dbReference type="GO" id="GO:0000792">
    <property type="term" value="C:heterochromatin"/>
    <property type="evidence" value="ECO:0007669"/>
    <property type="project" value="TreeGrafter"/>
</dbReference>
<dbReference type="InterPro" id="IPR016197">
    <property type="entry name" value="Chromo-like_dom_sf"/>
</dbReference>
<dbReference type="PROSITE" id="PS50013">
    <property type="entry name" value="CHROMO_2"/>
    <property type="match status" value="1"/>
</dbReference>
<dbReference type="CDD" id="cd18644">
    <property type="entry name" value="CD_polycomb"/>
    <property type="match status" value="1"/>
</dbReference>
<dbReference type="Gene3D" id="2.40.50.40">
    <property type="match status" value="1"/>
</dbReference>
<dbReference type="PROSITE" id="PS00598">
    <property type="entry name" value="CHROMO_1"/>
    <property type="match status" value="1"/>
</dbReference>